<evidence type="ECO:0000256" key="7">
    <source>
        <dbReference type="ARBA" id="ARBA00022525"/>
    </source>
</evidence>
<evidence type="ECO:0000256" key="2">
    <source>
        <dbReference type="ARBA" id="ARBA00004796"/>
    </source>
</evidence>
<dbReference type="EMBL" id="QJJU01000005">
    <property type="protein sequence ID" value="PXX09880.1"/>
    <property type="molecule type" value="Genomic_DNA"/>
</dbReference>
<feature type="compositionally biased region" description="Basic and acidic residues" evidence="18">
    <location>
        <begin position="1"/>
        <end position="11"/>
    </location>
</feature>
<evidence type="ECO:0000256" key="16">
    <source>
        <dbReference type="ARBA" id="ARBA00040781"/>
    </source>
</evidence>
<dbReference type="RefSeq" id="WP_110315981.1">
    <property type="nucleotide sequence ID" value="NZ_QJJU01000005.1"/>
</dbReference>
<dbReference type="InterPro" id="IPR057326">
    <property type="entry name" value="KR_dom"/>
</dbReference>
<dbReference type="PROSITE" id="PS00061">
    <property type="entry name" value="ADH_SHORT"/>
    <property type="match status" value="1"/>
</dbReference>
<evidence type="ECO:0000256" key="5">
    <source>
        <dbReference type="ARBA" id="ARBA00022512"/>
    </source>
</evidence>
<reference evidence="20 21" key="2">
    <citation type="submission" date="2018-06" db="EMBL/GenBank/DDBJ databases">
        <title>Sequencing of bacterial isolates from soil warming experiment in Harvard Forest, Massachusetts, USA.</title>
        <authorList>
            <person name="Deangelis K.PhD."/>
        </authorList>
    </citation>
    <scope>NUCLEOTIDE SEQUENCE [LARGE SCALE GENOMIC DNA]</scope>
    <source>
        <strain evidence="20 21">GAS496</strain>
    </source>
</reference>
<dbReference type="OrthoDB" id="9804774at2"/>
<comment type="caution">
    <text evidence="20">The sequence shown here is derived from an EMBL/GenBank/DDBJ whole genome shotgun (WGS) entry which is preliminary data.</text>
</comment>
<evidence type="ECO:0000313" key="20">
    <source>
        <dbReference type="EMBL" id="PXX09880.1"/>
    </source>
</evidence>
<dbReference type="InterPro" id="IPR020904">
    <property type="entry name" value="Sc_DH/Rdtase_CS"/>
</dbReference>
<dbReference type="Proteomes" id="UP000247781">
    <property type="component" value="Unassembled WGS sequence"/>
</dbReference>
<dbReference type="PANTHER" id="PTHR42879">
    <property type="entry name" value="3-OXOACYL-(ACYL-CARRIER-PROTEIN) REDUCTASE"/>
    <property type="match status" value="1"/>
</dbReference>
<comment type="pathway">
    <text evidence="2">Lipid metabolism; mycolic acid biosynthesis.</text>
</comment>
<evidence type="ECO:0000256" key="4">
    <source>
        <dbReference type="ARBA" id="ARBA00012948"/>
    </source>
</evidence>
<keyword evidence="7" id="KW-0964">Secreted</keyword>
<keyword evidence="11" id="KW-0443">Lipid metabolism</keyword>
<evidence type="ECO:0000256" key="18">
    <source>
        <dbReference type="SAM" id="MobiDB-lite"/>
    </source>
</evidence>
<keyword evidence="5" id="KW-0134">Cell wall</keyword>
<evidence type="ECO:0000256" key="10">
    <source>
        <dbReference type="ARBA" id="ARBA00023002"/>
    </source>
</evidence>
<dbReference type="Gene3D" id="3.40.50.720">
    <property type="entry name" value="NAD(P)-binding Rossmann-like Domain"/>
    <property type="match status" value="1"/>
</dbReference>
<feature type="region of interest" description="Disordered" evidence="18">
    <location>
        <begin position="1"/>
        <end position="29"/>
    </location>
</feature>
<evidence type="ECO:0000256" key="8">
    <source>
        <dbReference type="ARBA" id="ARBA00022832"/>
    </source>
</evidence>
<organism evidence="20 21">
    <name type="scientific">Mycolicibacterium moriokaense</name>
    <dbReference type="NCBI Taxonomy" id="39691"/>
    <lineage>
        <taxon>Bacteria</taxon>
        <taxon>Bacillati</taxon>
        <taxon>Actinomycetota</taxon>
        <taxon>Actinomycetes</taxon>
        <taxon>Mycobacteriales</taxon>
        <taxon>Mycobacteriaceae</taxon>
        <taxon>Mycolicibacterium</taxon>
    </lineage>
</organism>
<reference evidence="21" key="1">
    <citation type="submission" date="2018-05" db="EMBL/GenBank/DDBJ databases">
        <authorList>
            <person name="Deangelis K."/>
            <person name="Huntemann M."/>
            <person name="Clum A."/>
            <person name="Pillay M."/>
            <person name="Palaniappan K."/>
            <person name="Varghese N."/>
            <person name="Mikhailova N."/>
            <person name="Stamatis D."/>
            <person name="Reddy T."/>
            <person name="Daum C."/>
            <person name="Shapiro N."/>
            <person name="Ivanova N."/>
            <person name="Kyrpides N."/>
            <person name="Woyke T."/>
        </authorList>
    </citation>
    <scope>NUCLEOTIDE SEQUENCE [LARGE SCALE GENOMIC DNA]</scope>
    <source>
        <strain evidence="21">GAS496</strain>
    </source>
</reference>
<dbReference type="AlphaFoldDB" id="A0A318HRG8"/>
<dbReference type="SMART" id="SM00822">
    <property type="entry name" value="PKS_KR"/>
    <property type="match status" value="1"/>
</dbReference>
<dbReference type="NCBIfam" id="NF009466">
    <property type="entry name" value="PRK12826.1-2"/>
    <property type="match status" value="1"/>
</dbReference>
<gene>
    <name evidence="20" type="ORF">C8E89_105234</name>
</gene>
<accession>A0A318HRG8</accession>
<evidence type="ECO:0000259" key="19">
    <source>
        <dbReference type="SMART" id="SM00822"/>
    </source>
</evidence>
<dbReference type="SUPFAM" id="SSF51735">
    <property type="entry name" value="NAD(P)-binding Rossmann-fold domains"/>
    <property type="match status" value="1"/>
</dbReference>
<keyword evidence="9" id="KW-0521">NADP</keyword>
<evidence type="ECO:0000313" key="21">
    <source>
        <dbReference type="Proteomes" id="UP000247781"/>
    </source>
</evidence>
<keyword evidence="8" id="KW-0276">Fatty acid metabolism</keyword>
<evidence type="ECO:0000256" key="3">
    <source>
        <dbReference type="ARBA" id="ARBA00006484"/>
    </source>
</evidence>
<dbReference type="InterPro" id="IPR050259">
    <property type="entry name" value="SDR"/>
</dbReference>
<dbReference type="CDD" id="cd05333">
    <property type="entry name" value="BKR_SDR_c"/>
    <property type="match status" value="1"/>
</dbReference>
<comment type="similarity">
    <text evidence="3">Belongs to the short-chain dehydrogenases/reductases (SDR) family.</text>
</comment>
<evidence type="ECO:0000256" key="15">
    <source>
        <dbReference type="ARBA" id="ARBA00033040"/>
    </source>
</evidence>
<evidence type="ECO:0000256" key="1">
    <source>
        <dbReference type="ARBA" id="ARBA00004191"/>
    </source>
</evidence>
<dbReference type="PRINTS" id="PR00081">
    <property type="entry name" value="GDHRDH"/>
</dbReference>
<comment type="subcellular location">
    <subcellularLocation>
        <location evidence="1">Secreted</location>
        <location evidence="1">Cell wall</location>
    </subcellularLocation>
</comment>
<comment type="catalytic activity">
    <reaction evidence="17">
        <text>a (3R)-hydroxyacyl-[ACP] + NADP(+) = a 3-oxoacyl-[ACP] + NADPH + H(+)</text>
        <dbReference type="Rhea" id="RHEA:17397"/>
        <dbReference type="Rhea" id="RHEA-COMP:9916"/>
        <dbReference type="Rhea" id="RHEA-COMP:9945"/>
        <dbReference type="ChEBI" id="CHEBI:15378"/>
        <dbReference type="ChEBI" id="CHEBI:57783"/>
        <dbReference type="ChEBI" id="CHEBI:58349"/>
        <dbReference type="ChEBI" id="CHEBI:78776"/>
        <dbReference type="ChEBI" id="CHEBI:78827"/>
        <dbReference type="EC" id="1.1.1.100"/>
    </reaction>
    <physiologicalReaction direction="right-to-left" evidence="17">
        <dbReference type="Rhea" id="RHEA:17399"/>
    </physiologicalReaction>
</comment>
<dbReference type="GO" id="GO:0006633">
    <property type="term" value="P:fatty acid biosynthetic process"/>
    <property type="evidence" value="ECO:0007669"/>
    <property type="project" value="UniProtKB-KW"/>
</dbReference>
<feature type="domain" description="Ketoreductase" evidence="19">
    <location>
        <begin position="33"/>
        <end position="206"/>
    </location>
</feature>
<keyword evidence="10" id="KW-0560">Oxidoreductase</keyword>
<dbReference type="PRINTS" id="PR00080">
    <property type="entry name" value="SDRFAMILY"/>
</dbReference>
<dbReference type="Pfam" id="PF13561">
    <property type="entry name" value="adh_short_C2"/>
    <property type="match status" value="1"/>
</dbReference>
<evidence type="ECO:0000256" key="11">
    <source>
        <dbReference type="ARBA" id="ARBA00023098"/>
    </source>
</evidence>
<keyword evidence="6" id="KW-0444">Lipid biosynthesis</keyword>
<evidence type="ECO:0000256" key="12">
    <source>
        <dbReference type="ARBA" id="ARBA00023160"/>
    </source>
</evidence>
<protein>
    <recommendedName>
        <fullName evidence="16">3-oxoacyl-[acyl-carrier-protein] reductase MabA</fullName>
        <ecNumber evidence="4">1.1.1.100</ecNumber>
    </recommendedName>
    <alternativeName>
        <fullName evidence="15">3-ketoacyl-acyl carrier protein reductase</fullName>
    </alternativeName>
    <alternativeName>
        <fullName evidence="13 14">Beta-Ketoacyl-acyl carrier protein reductase</fullName>
    </alternativeName>
</protein>
<dbReference type="GO" id="GO:0004316">
    <property type="term" value="F:3-oxoacyl-[acyl-carrier-protein] reductase (NADPH) activity"/>
    <property type="evidence" value="ECO:0007669"/>
    <property type="project" value="UniProtKB-EC"/>
</dbReference>
<dbReference type="InterPro" id="IPR002347">
    <property type="entry name" value="SDR_fam"/>
</dbReference>
<keyword evidence="21" id="KW-1185">Reference proteome</keyword>
<evidence type="ECO:0000256" key="17">
    <source>
        <dbReference type="ARBA" id="ARBA00047400"/>
    </source>
</evidence>
<dbReference type="PANTHER" id="PTHR42879:SF2">
    <property type="entry name" value="3-OXOACYL-[ACYL-CARRIER-PROTEIN] REDUCTASE FABG"/>
    <property type="match status" value="1"/>
</dbReference>
<dbReference type="InterPro" id="IPR036291">
    <property type="entry name" value="NAD(P)-bd_dom_sf"/>
</dbReference>
<evidence type="ECO:0000256" key="13">
    <source>
        <dbReference type="ARBA" id="ARBA00029743"/>
    </source>
</evidence>
<evidence type="ECO:0000256" key="9">
    <source>
        <dbReference type="ARBA" id="ARBA00022857"/>
    </source>
</evidence>
<keyword evidence="12" id="KW-0275">Fatty acid biosynthesis</keyword>
<sequence>MTADARSRETEATDNAADTAGQTAGGRPPFVARSVLVTGGNRGIGLAIAQRLAEDGHKVAVTHRGSGAPEGLFGVQCDVTDNEAVDRAFKEVEEHQGAVEVLVSNAGISADAFLIRMTEERFEKVIDANLTGAFRVAQRASRSMQKKRFGRMIFVGSVSGSWGIGNQANYAASKAGLIGMARSISRELSKAGVTANVVAPGYIDTEMTRALDERIQAGALEFIPAKRVGTADEVAGVVSFLASEDASYISGAVIPVDGGMGMGH</sequence>
<name>A0A318HRG8_9MYCO</name>
<evidence type="ECO:0000256" key="6">
    <source>
        <dbReference type="ARBA" id="ARBA00022516"/>
    </source>
</evidence>
<dbReference type="InterPro" id="IPR053419">
    <property type="entry name" value="FAS-II_3-oxoacyl-ACP_reductase"/>
</dbReference>
<dbReference type="NCBIfam" id="NF040605">
    <property type="entry name" value="mycolic_FabG1"/>
    <property type="match status" value="1"/>
</dbReference>
<dbReference type="FunFam" id="3.40.50.720:FF:000460">
    <property type="entry name" value="3-oxoacyl-[acyl-carrier-protein] reductase FabG1"/>
    <property type="match status" value="1"/>
</dbReference>
<evidence type="ECO:0000256" key="14">
    <source>
        <dbReference type="ARBA" id="ARBA00032683"/>
    </source>
</evidence>
<proteinExistence type="inferred from homology"/>
<dbReference type="EC" id="1.1.1.100" evidence="4"/>